<dbReference type="AlphaFoldDB" id="A0A8J8C3Q8"/>
<accession>A0A8J8C3Q8</accession>
<dbReference type="EMBL" id="JAHQXF010000002">
    <property type="protein sequence ID" value="MBV0924761.1"/>
    <property type="molecule type" value="Genomic_DNA"/>
</dbReference>
<evidence type="ECO:0000313" key="1">
    <source>
        <dbReference type="EMBL" id="MBV0924761.1"/>
    </source>
</evidence>
<comment type="caution">
    <text evidence="1">The sequence shown here is derived from an EMBL/GenBank/DDBJ whole genome shotgun (WGS) entry which is preliminary data.</text>
</comment>
<name>A0A8J8C3Q8_9EURY</name>
<evidence type="ECO:0000313" key="2">
    <source>
        <dbReference type="Proteomes" id="UP000766550"/>
    </source>
</evidence>
<protein>
    <submittedName>
        <fullName evidence="1">Uncharacterized protein</fullName>
    </submittedName>
</protein>
<gene>
    <name evidence="1" type="ORF">KTS45_11180</name>
</gene>
<reference evidence="1 2" key="1">
    <citation type="submission" date="2021-06" db="EMBL/GenBank/DDBJ databases">
        <title>New haloarchaea isolates fom saline soil.</title>
        <authorList>
            <person name="Duran-Viseras A."/>
            <person name="Sanchez-Porro C.S."/>
            <person name="Ventosa A."/>
        </authorList>
    </citation>
    <scope>NUCLEOTIDE SEQUENCE [LARGE SCALE GENOMIC DNA]</scope>
    <source>
        <strain evidence="1 2">JCM 183640</strain>
    </source>
</reference>
<proteinExistence type="predicted"/>
<keyword evidence="2" id="KW-1185">Reference proteome</keyword>
<dbReference type="Proteomes" id="UP000766550">
    <property type="component" value="Unassembled WGS sequence"/>
</dbReference>
<organism evidence="1 2">
    <name type="scientific">Haloarcula limicola</name>
    <dbReference type="NCBI Taxonomy" id="1429915"/>
    <lineage>
        <taxon>Archaea</taxon>
        <taxon>Methanobacteriati</taxon>
        <taxon>Methanobacteriota</taxon>
        <taxon>Stenosarchaea group</taxon>
        <taxon>Halobacteria</taxon>
        <taxon>Halobacteriales</taxon>
        <taxon>Haloarculaceae</taxon>
        <taxon>Haloarcula</taxon>
    </lineage>
</organism>
<dbReference type="RefSeq" id="WP_217285650.1">
    <property type="nucleotide sequence ID" value="NZ_JAHQXF010000002.1"/>
</dbReference>
<sequence length="258" mass="29758">MSELPEPLVRDCLYNWLGYGSLDSPYWFIGIEESLYRWEGFNNVDDVEDFLRLRREFGLTEDFKQVWEEKHGFALEKFSGPSTWRFQAVFMMTLEDPSLLEESSATLGRRAKEYVFENKRLGRRGGDSLTGEFFPLPKSLDTIEPYDHIWKSEAAYHREVIPGREHLLTDAIEESNGVRCIVSYGNTNTNPTPEVLLNHYPSEKVETLVSTERSTSYELYKLTVDDDSVHLIHTPFFGMGQASYAEVARAAGHYRNMG</sequence>